<dbReference type="GO" id="GO:0006281">
    <property type="term" value="P:DNA repair"/>
    <property type="evidence" value="ECO:0007669"/>
    <property type="project" value="UniProtKB-UniRule"/>
</dbReference>
<dbReference type="GO" id="GO:0005634">
    <property type="term" value="C:nucleus"/>
    <property type="evidence" value="ECO:0007669"/>
    <property type="project" value="UniProtKB-SubCell"/>
</dbReference>
<evidence type="ECO:0000256" key="2">
    <source>
        <dbReference type="ARBA" id="ARBA00009340"/>
    </source>
</evidence>
<dbReference type="InterPro" id="IPR024687">
    <property type="entry name" value="MMS19_C"/>
</dbReference>
<evidence type="ECO:0000256" key="5">
    <source>
        <dbReference type="RuleBase" id="RU367072"/>
    </source>
</evidence>
<dbReference type="PANTHER" id="PTHR12891">
    <property type="entry name" value="DNA REPAIR/TRANSCRIPTION PROTEIN MET18/MMS19"/>
    <property type="match status" value="1"/>
</dbReference>
<dbReference type="InterPro" id="IPR029240">
    <property type="entry name" value="MMS19_N"/>
</dbReference>
<evidence type="ECO:0000259" key="6">
    <source>
        <dbReference type="Pfam" id="PF12460"/>
    </source>
</evidence>
<dbReference type="OrthoDB" id="342900at2759"/>
<dbReference type="Pfam" id="PF14500">
    <property type="entry name" value="MMS19_N"/>
    <property type="match status" value="1"/>
</dbReference>
<evidence type="ECO:0000256" key="1">
    <source>
        <dbReference type="ARBA" id="ARBA00004123"/>
    </source>
</evidence>
<dbReference type="EMBL" id="ML986579">
    <property type="protein sequence ID" value="KAF2270415.1"/>
    <property type="molecule type" value="Genomic_DNA"/>
</dbReference>
<dbReference type="GO" id="GO:0016226">
    <property type="term" value="P:iron-sulfur cluster assembly"/>
    <property type="evidence" value="ECO:0007669"/>
    <property type="project" value="UniProtKB-UniRule"/>
</dbReference>
<dbReference type="InterPro" id="IPR039920">
    <property type="entry name" value="MMS19"/>
</dbReference>
<keyword evidence="9" id="KW-1185">Reference proteome</keyword>
<dbReference type="GO" id="GO:0097361">
    <property type="term" value="C:cytosolic [4Fe-4S] assembly targeting complex"/>
    <property type="evidence" value="ECO:0007669"/>
    <property type="project" value="UniProtKB-UniRule"/>
</dbReference>
<keyword evidence="5" id="KW-0234">DNA repair</keyword>
<evidence type="ECO:0000313" key="8">
    <source>
        <dbReference type="EMBL" id="KAF2270415.1"/>
    </source>
</evidence>
<dbReference type="Proteomes" id="UP000800093">
    <property type="component" value="Unassembled WGS sequence"/>
</dbReference>
<dbReference type="AlphaFoldDB" id="A0A9P4TRJ0"/>
<evidence type="ECO:0000256" key="4">
    <source>
        <dbReference type="ARBA" id="ARBA00023242"/>
    </source>
</evidence>
<sequence length="1062" mass="118649">MSDIQQYLLDYDRNKKEASATAQQTATRLQNRELKLLALIEELGEYINSSDGAMRSKTMSYLAEVLSFVPQRVLSVQQRTCPNGPCETPISLRATGFGRGPWLNNVTGNLLCDFVLSRFDDGEGLGSCAKALIALEERGRWDDERATKIMETLVSETRPLRQYRLQSERYAVLQLVDTLMAKYRTALRDSHDTTPDFMSRFIAYFDGEKDPRNLMIVFSILKVPMTEWSIGADAQELFDAVFNYFPITFRPPPDDPYGITAQDLKDRLRECISSTADFAPYAFPALLDKLDSTSMNTKRDVLQAIVACATEYGPHTVSLYSITLWDALKFEVLNVQEEDLAQEALNGLATIAKTLSQGTSGPLNAYLRPITKECSEHLEDAPTKQSQASARILRKIAGVSPDVTNIVLANVLPNLFLLFQTAETIAKRRGLLEVLAQLIRADIDVYGDWRALGTAEEPIPTNALSQFQDQALEVLLNGLNSAPINEVSFRLVCLDGLIQLSKVRQLLNDKDIGRITQLLYSIVIHEESHGNDEVKEAATNGLVEIAHHKPQVVVDRAFPAFLAELPDKDEEEVRGYVPVLEAFAKLGGEEKVFPTVILRLKNKFSVAVKQESSSIYIVSLLSALLYALTQGSSRLQQNPDSSSYYEDIVIPLLSRTATSDASHPKAFDDELTLDLVGRICNLITRSQTLEKQNRTSAELYTLFSGKPQSEVPPYKVNAPDEGKTMIVSTHLLASFRQETTLPSELQDLVSSLLEYSQQPGLSSPVRSASLRQFSLLFNKFIPTPNLKLHVDALLNTPVELFAPERLDPPRIRIIFAVLKGILLRNSPLLSTLYQSLLSFLSHPQYGITVAHGFTTLLQPDDLLTKENHCQISGLHKQKSFALLVPNITQSIREASPESKPNYLIALSGVLKWMPFEVVVDEIERLVPLLLQSLDLKGEDVIKEAAVGTLMSILQERPKRIEEHAGSLISRLLENSVPLSNKHLSVSSAVNANTITPPRVRAAALKCLMLVPEKMRQEILLPYRRQVVMKLLPTLDDKKRVVRSTAVRCRRQWLDVDEADDEE</sequence>
<accession>A0A9P4TRJ0</accession>
<name>A0A9P4TRJ0_9PLEO</name>
<keyword evidence="5" id="KW-0227">DNA damage</keyword>
<comment type="caution">
    <text evidence="8">The sequence shown here is derived from an EMBL/GenBank/DDBJ whole genome shotgun (WGS) entry which is preliminary data.</text>
</comment>
<evidence type="ECO:0000256" key="3">
    <source>
        <dbReference type="ARBA" id="ARBA00022737"/>
    </source>
</evidence>
<dbReference type="InterPro" id="IPR011989">
    <property type="entry name" value="ARM-like"/>
</dbReference>
<keyword evidence="3" id="KW-0677">Repeat</keyword>
<dbReference type="Pfam" id="PF12460">
    <property type="entry name" value="MMS19_C"/>
    <property type="match status" value="1"/>
</dbReference>
<reference evidence="9" key="1">
    <citation type="journal article" date="2020" name="Stud. Mycol.">
        <title>101 Dothideomycetes genomes: A test case for predicting lifestyles and emergence of pathogens.</title>
        <authorList>
            <person name="Haridas S."/>
            <person name="Albert R."/>
            <person name="Binder M."/>
            <person name="Bloem J."/>
            <person name="LaButti K."/>
            <person name="Salamov A."/>
            <person name="Andreopoulos B."/>
            <person name="Baker S."/>
            <person name="Barry K."/>
            <person name="Bills G."/>
            <person name="Bluhm B."/>
            <person name="Cannon C."/>
            <person name="Castanera R."/>
            <person name="Culley D."/>
            <person name="Daum C."/>
            <person name="Ezra D."/>
            <person name="Gonzalez J."/>
            <person name="Henrissat B."/>
            <person name="Kuo A."/>
            <person name="Liang C."/>
            <person name="Lipzen A."/>
            <person name="Lutzoni F."/>
            <person name="Magnuson J."/>
            <person name="Mondo S."/>
            <person name="Nolan M."/>
            <person name="Ohm R."/>
            <person name="Pangilinan J."/>
            <person name="Park H.-J."/>
            <person name="Ramirez L."/>
            <person name="Alfaro M."/>
            <person name="Sun H."/>
            <person name="Tritt A."/>
            <person name="Yoshinaga Y."/>
            <person name="Zwiers L.-H."/>
            <person name="Turgeon B."/>
            <person name="Goodwin S."/>
            <person name="Spatafora J."/>
            <person name="Crous P."/>
            <person name="Grigoriev I."/>
        </authorList>
    </citation>
    <scope>NUCLEOTIDE SEQUENCE [LARGE SCALE GENOMIC DNA]</scope>
    <source>
        <strain evidence="9">CBS 304.66</strain>
    </source>
</reference>
<comment type="similarity">
    <text evidence="2 5">Belongs to the MET18/MMS19 family.</text>
</comment>
<dbReference type="PANTHER" id="PTHR12891:SF0">
    <property type="entry name" value="MMS19 NUCLEOTIDE EXCISION REPAIR PROTEIN HOMOLOG"/>
    <property type="match status" value="1"/>
</dbReference>
<gene>
    <name evidence="8" type="ORF">CC78DRAFT_506945</name>
</gene>
<comment type="subcellular location">
    <subcellularLocation>
        <location evidence="1 5">Nucleus</location>
    </subcellularLocation>
</comment>
<organism evidence="8 9">
    <name type="scientific">Lojkania enalia</name>
    <dbReference type="NCBI Taxonomy" id="147567"/>
    <lineage>
        <taxon>Eukaryota</taxon>
        <taxon>Fungi</taxon>
        <taxon>Dikarya</taxon>
        <taxon>Ascomycota</taxon>
        <taxon>Pezizomycotina</taxon>
        <taxon>Dothideomycetes</taxon>
        <taxon>Pleosporomycetidae</taxon>
        <taxon>Pleosporales</taxon>
        <taxon>Pleosporales incertae sedis</taxon>
        <taxon>Lojkania</taxon>
    </lineage>
</organism>
<keyword evidence="4 5" id="KW-0539">Nucleus</keyword>
<proteinExistence type="inferred from homology"/>
<evidence type="ECO:0000313" key="9">
    <source>
        <dbReference type="Proteomes" id="UP000800093"/>
    </source>
</evidence>
<feature type="domain" description="MMS19 N-terminal" evidence="7">
    <location>
        <begin position="104"/>
        <end position="334"/>
    </location>
</feature>
<protein>
    <recommendedName>
        <fullName evidence="5">MMS19 nucleotide excision repair protein</fullName>
    </recommendedName>
</protein>
<evidence type="ECO:0000259" key="7">
    <source>
        <dbReference type="Pfam" id="PF14500"/>
    </source>
</evidence>
<dbReference type="GO" id="GO:0051604">
    <property type="term" value="P:protein maturation"/>
    <property type="evidence" value="ECO:0007669"/>
    <property type="project" value="UniProtKB-UniRule"/>
</dbReference>
<dbReference type="SUPFAM" id="SSF48371">
    <property type="entry name" value="ARM repeat"/>
    <property type="match status" value="1"/>
</dbReference>
<comment type="function">
    <text evidence="5">Key component of the cytosolic iron-sulfur protein assembly (CIA) complex, a multiprotein complex that mediates the incorporation of iron-sulfur cluster into apoproteins specifically involved in DNA metabolism and genomic integrity. In the CIA complex, MMS19 acts as an adapter between early-acting CIA components and a subset of cellular target iron-sulfur proteins.</text>
</comment>
<dbReference type="Gene3D" id="1.25.10.10">
    <property type="entry name" value="Leucine-rich Repeat Variant"/>
    <property type="match status" value="2"/>
</dbReference>
<dbReference type="InterPro" id="IPR016024">
    <property type="entry name" value="ARM-type_fold"/>
</dbReference>
<feature type="domain" description="MMS19 C-terminal" evidence="6">
    <location>
        <begin position="579"/>
        <end position="1011"/>
    </location>
</feature>